<dbReference type="Gramene" id="rna42220">
    <property type="protein sequence ID" value="RHN47600.1"/>
    <property type="gene ID" value="gene42220"/>
</dbReference>
<organism evidence="2">
    <name type="scientific">Medicago truncatula</name>
    <name type="common">Barrel medic</name>
    <name type="synonym">Medicago tribuloides</name>
    <dbReference type="NCBI Taxonomy" id="3880"/>
    <lineage>
        <taxon>Eukaryota</taxon>
        <taxon>Viridiplantae</taxon>
        <taxon>Streptophyta</taxon>
        <taxon>Embryophyta</taxon>
        <taxon>Tracheophyta</taxon>
        <taxon>Spermatophyta</taxon>
        <taxon>Magnoliopsida</taxon>
        <taxon>eudicotyledons</taxon>
        <taxon>Gunneridae</taxon>
        <taxon>Pentapetalae</taxon>
        <taxon>rosids</taxon>
        <taxon>fabids</taxon>
        <taxon>Fabales</taxon>
        <taxon>Fabaceae</taxon>
        <taxon>Papilionoideae</taxon>
        <taxon>50 kb inversion clade</taxon>
        <taxon>NPAAA clade</taxon>
        <taxon>Hologalegina</taxon>
        <taxon>IRL clade</taxon>
        <taxon>Trifolieae</taxon>
        <taxon>Medicago</taxon>
    </lineage>
</organism>
<accession>A0A396H2X0</accession>
<dbReference type="EMBL" id="PSQE01000007">
    <property type="protein sequence ID" value="RHN47600.1"/>
    <property type="molecule type" value="Genomic_DNA"/>
</dbReference>
<feature type="compositionally biased region" description="Low complexity" evidence="1">
    <location>
        <begin position="102"/>
        <end position="114"/>
    </location>
</feature>
<evidence type="ECO:0000313" key="2">
    <source>
        <dbReference type="EMBL" id="RHN47600.1"/>
    </source>
</evidence>
<evidence type="ECO:0000256" key="1">
    <source>
        <dbReference type="SAM" id="MobiDB-lite"/>
    </source>
</evidence>
<dbReference type="AlphaFoldDB" id="A0A396H2X0"/>
<comment type="caution">
    <text evidence="2">The sequence shown here is derived from an EMBL/GenBank/DDBJ whole genome shotgun (WGS) entry which is preliminary data.</text>
</comment>
<sequence length="240" mass="26100">MHYIKDYFAVACIKISLRDVLETMYGGALPVAKSRKTKRKVISKDAYLEEASKQTSKKAKIDKKEKSSSELIAGSELPTIQEDVQDLNAEEILNKRTRSSKEAASSQAAPEQPAIPKKRRKHAIRKLRMAAAASEEKEGEEAATEVVARELRKKQAEDAAAIQKALEIAKQTEIPASNIVRENVGADAEEVLSPVASEAEHLLNIVVGSSEATISDSPQGISNSPHSDNVIVALNPLHII</sequence>
<protein>
    <submittedName>
        <fullName evidence="2">Uncharacterized protein</fullName>
    </submittedName>
</protein>
<feature type="region of interest" description="Disordered" evidence="1">
    <location>
        <begin position="53"/>
        <end position="75"/>
    </location>
</feature>
<proteinExistence type="predicted"/>
<feature type="region of interest" description="Disordered" evidence="1">
    <location>
        <begin position="96"/>
        <end position="121"/>
    </location>
</feature>
<reference evidence="2" key="1">
    <citation type="journal article" date="2018" name="Nat. Plants">
        <title>Whole-genome landscape of Medicago truncatula symbiotic genes.</title>
        <authorList>
            <person name="Pecrix Y."/>
            <person name="Gamas P."/>
            <person name="Carrere S."/>
        </authorList>
    </citation>
    <scope>NUCLEOTIDE SEQUENCE</scope>
    <source>
        <tissue evidence="2">Leaves</tissue>
    </source>
</reference>
<gene>
    <name evidence="2" type="ORF">MtrunA17_Chr7g0254751</name>
</gene>
<dbReference type="Proteomes" id="UP000265566">
    <property type="component" value="Chromosome 7"/>
</dbReference>
<name>A0A396H2X0_MEDTR</name>